<accession>A0A2P2N877</accession>
<proteinExistence type="predicted"/>
<protein>
    <submittedName>
        <fullName evidence="1">Uncharacterized protein</fullName>
    </submittedName>
</protein>
<organism evidence="1">
    <name type="scientific">Rhizophora mucronata</name>
    <name type="common">Asiatic mangrove</name>
    <dbReference type="NCBI Taxonomy" id="61149"/>
    <lineage>
        <taxon>Eukaryota</taxon>
        <taxon>Viridiplantae</taxon>
        <taxon>Streptophyta</taxon>
        <taxon>Embryophyta</taxon>
        <taxon>Tracheophyta</taxon>
        <taxon>Spermatophyta</taxon>
        <taxon>Magnoliopsida</taxon>
        <taxon>eudicotyledons</taxon>
        <taxon>Gunneridae</taxon>
        <taxon>Pentapetalae</taxon>
        <taxon>rosids</taxon>
        <taxon>fabids</taxon>
        <taxon>Malpighiales</taxon>
        <taxon>Rhizophoraceae</taxon>
        <taxon>Rhizophora</taxon>
    </lineage>
</organism>
<dbReference type="AlphaFoldDB" id="A0A2P2N877"/>
<reference evidence="1" key="1">
    <citation type="submission" date="2018-02" db="EMBL/GenBank/DDBJ databases">
        <title>Rhizophora mucronata_Transcriptome.</title>
        <authorList>
            <person name="Meera S.P."/>
            <person name="Sreeshan A."/>
            <person name="Augustine A."/>
        </authorList>
    </citation>
    <scope>NUCLEOTIDE SEQUENCE</scope>
    <source>
        <tissue evidence="1">Leaf</tissue>
    </source>
</reference>
<dbReference type="EMBL" id="GGEC01058181">
    <property type="protein sequence ID" value="MBX38665.1"/>
    <property type="molecule type" value="Transcribed_RNA"/>
</dbReference>
<evidence type="ECO:0000313" key="1">
    <source>
        <dbReference type="EMBL" id="MBX38665.1"/>
    </source>
</evidence>
<sequence>MIFPTVKIQLNLEKAAASSLFGDRNSMCGRCQESHLNGIPIQIENPTQDSSSLLC</sequence>
<name>A0A2P2N877_RHIMU</name>